<dbReference type="AlphaFoldDB" id="L2GJK7"/>
<keyword evidence="1" id="KW-0472">Membrane</keyword>
<organism evidence="3 4">
    <name type="scientific">Vittaforma corneae (strain ATCC 50505)</name>
    <name type="common">Microsporidian parasite</name>
    <name type="synonym">Nosema corneum</name>
    <dbReference type="NCBI Taxonomy" id="993615"/>
    <lineage>
        <taxon>Eukaryota</taxon>
        <taxon>Fungi</taxon>
        <taxon>Fungi incertae sedis</taxon>
        <taxon>Microsporidia</taxon>
        <taxon>Nosematidae</taxon>
        <taxon>Vittaforma</taxon>
    </lineage>
</organism>
<dbReference type="InParanoid" id="L2GJK7"/>
<keyword evidence="1" id="KW-0812">Transmembrane</keyword>
<reference evidence="4" key="1">
    <citation type="submission" date="2011-05" db="EMBL/GenBank/DDBJ databases">
        <title>The genome sequence of Vittaforma corneae strain ATCC 50505.</title>
        <authorList>
            <consortium name="The Broad Institute Genome Sequencing Platform"/>
            <person name="Cuomo C."/>
            <person name="Didier E."/>
            <person name="Bowers L."/>
            <person name="Young S.K."/>
            <person name="Zeng Q."/>
            <person name="Gargeya S."/>
            <person name="Fitzgerald M."/>
            <person name="Haas B."/>
            <person name="Abouelleil A."/>
            <person name="Alvarado L."/>
            <person name="Arachchi H.M."/>
            <person name="Berlin A."/>
            <person name="Chapman S.B."/>
            <person name="Gearin G."/>
            <person name="Goldberg J."/>
            <person name="Griggs A."/>
            <person name="Gujja S."/>
            <person name="Hansen M."/>
            <person name="Heiman D."/>
            <person name="Howarth C."/>
            <person name="Larimer J."/>
            <person name="Lui A."/>
            <person name="MacDonald P.J.P."/>
            <person name="McCowen C."/>
            <person name="Montmayeur A."/>
            <person name="Murphy C."/>
            <person name="Neiman D."/>
            <person name="Pearson M."/>
            <person name="Priest M."/>
            <person name="Roberts A."/>
            <person name="Saif S."/>
            <person name="Shea T."/>
            <person name="Sisk P."/>
            <person name="Stolte C."/>
            <person name="Sykes S."/>
            <person name="Wortman J."/>
            <person name="Nusbaum C."/>
            <person name="Birren B."/>
        </authorList>
    </citation>
    <scope>NUCLEOTIDE SEQUENCE [LARGE SCALE GENOMIC DNA]</scope>
    <source>
        <strain evidence="4">ATCC 50505</strain>
    </source>
</reference>
<evidence type="ECO:0000256" key="2">
    <source>
        <dbReference type="SAM" id="SignalP"/>
    </source>
</evidence>
<dbReference type="EMBL" id="JH370151">
    <property type="protein sequence ID" value="ELA41041.1"/>
    <property type="molecule type" value="Genomic_DNA"/>
</dbReference>
<keyword evidence="2" id="KW-0732">Signal</keyword>
<dbReference type="Proteomes" id="UP000011082">
    <property type="component" value="Unassembled WGS sequence"/>
</dbReference>
<dbReference type="GeneID" id="19882633"/>
<feature type="chain" id="PRO_5005688064" evidence="2">
    <location>
        <begin position="18"/>
        <end position="136"/>
    </location>
</feature>
<keyword evidence="4" id="KW-1185">Reference proteome</keyword>
<dbReference type="RefSeq" id="XP_007605368.1">
    <property type="nucleotide sequence ID" value="XM_007605306.1"/>
</dbReference>
<keyword evidence="1" id="KW-1133">Transmembrane helix</keyword>
<evidence type="ECO:0000256" key="1">
    <source>
        <dbReference type="SAM" id="Phobius"/>
    </source>
</evidence>
<gene>
    <name evidence="3" type="ORF">VICG_01923</name>
</gene>
<feature type="transmembrane region" description="Helical" evidence="1">
    <location>
        <begin position="107"/>
        <end position="128"/>
    </location>
</feature>
<sequence>MLMTILTFLVFASKAFCNGEDGAQPVDEQDTAQNATFCEQHQSAGCEQPADEPSRVSNFMSESMKEFQIQIEDLYTSLMEALSKILFPGGETVNGGSVAISKHINYVFLYATLICTTVSVIILASYYFSNAKEEIH</sequence>
<proteinExistence type="predicted"/>
<dbReference type="VEuPathDB" id="MicrosporidiaDB:VICG_01923"/>
<name>L2GJK7_VITCO</name>
<dbReference type="HOGENOM" id="CLU_1877045_0_0_1"/>
<evidence type="ECO:0000313" key="3">
    <source>
        <dbReference type="EMBL" id="ELA41041.1"/>
    </source>
</evidence>
<feature type="signal peptide" evidence="2">
    <location>
        <begin position="1"/>
        <end position="17"/>
    </location>
</feature>
<accession>L2GJK7</accession>
<protein>
    <submittedName>
        <fullName evidence="3">Uncharacterized protein</fullName>
    </submittedName>
</protein>
<evidence type="ECO:0000313" key="4">
    <source>
        <dbReference type="Proteomes" id="UP000011082"/>
    </source>
</evidence>